<accession>A0A1V9Y948</accession>
<dbReference type="Gene3D" id="4.10.70.10">
    <property type="entry name" value="Disintegrin domain"/>
    <property type="match status" value="2"/>
</dbReference>
<dbReference type="AlphaFoldDB" id="A0A1V9Y948"/>
<dbReference type="PANTHER" id="PTHR11905:SF159">
    <property type="entry name" value="ADAM METALLOPROTEASE"/>
    <property type="match status" value="1"/>
</dbReference>
<dbReference type="EMBL" id="JNBS01004820">
    <property type="protein sequence ID" value="OQR82233.1"/>
    <property type="molecule type" value="Genomic_DNA"/>
</dbReference>
<comment type="caution">
    <text evidence="2">The sequence shown here is derived from an EMBL/GenBank/DDBJ whole genome shotgun (WGS) entry which is preliminary data.</text>
</comment>
<gene>
    <name evidence="2" type="ORF">THRCLA_23221</name>
</gene>
<sequence>ICGFASDKTTCTGTCNGNPCDGQDLCDGKGNCVDVYLPSTTVCRASKGQCDVAESCTGTSGFCPADKFASSTTTCTGTCNGNPCDGVDLCDGNGNCVDKYLPSSTVCRASKGQCDIPESCTGTSGFCPTDTFASSTTTCTGTCNNNPCDGQDLCDGKGNCVD</sequence>
<evidence type="ECO:0000259" key="1">
    <source>
        <dbReference type="SMART" id="SM00050"/>
    </source>
</evidence>
<dbReference type="SMART" id="SM00050">
    <property type="entry name" value="DISIN"/>
    <property type="match status" value="2"/>
</dbReference>
<dbReference type="InterPro" id="IPR036436">
    <property type="entry name" value="Disintegrin_dom_sf"/>
</dbReference>
<dbReference type="Proteomes" id="UP000243217">
    <property type="component" value="Unassembled WGS sequence"/>
</dbReference>
<dbReference type="PANTHER" id="PTHR11905">
    <property type="entry name" value="ADAM A DISINTEGRIN AND METALLOPROTEASE DOMAIN"/>
    <property type="match status" value="1"/>
</dbReference>
<dbReference type="InterPro" id="IPR001762">
    <property type="entry name" value="Disintegrin_dom"/>
</dbReference>
<feature type="domain" description="Disintegrin" evidence="1">
    <location>
        <begin position="77"/>
        <end position="133"/>
    </location>
</feature>
<proteinExistence type="predicted"/>
<evidence type="ECO:0000313" key="2">
    <source>
        <dbReference type="EMBL" id="OQR82233.1"/>
    </source>
</evidence>
<protein>
    <recommendedName>
        <fullName evidence="1">Disintegrin domain-containing protein</fullName>
    </recommendedName>
</protein>
<organism evidence="2 3">
    <name type="scientific">Thraustotheca clavata</name>
    <dbReference type="NCBI Taxonomy" id="74557"/>
    <lineage>
        <taxon>Eukaryota</taxon>
        <taxon>Sar</taxon>
        <taxon>Stramenopiles</taxon>
        <taxon>Oomycota</taxon>
        <taxon>Saprolegniomycetes</taxon>
        <taxon>Saprolegniales</taxon>
        <taxon>Achlyaceae</taxon>
        <taxon>Thraustotheca</taxon>
    </lineage>
</organism>
<feature type="non-terminal residue" evidence="2">
    <location>
        <position position="1"/>
    </location>
</feature>
<reference evidence="2 3" key="1">
    <citation type="journal article" date="2014" name="Genome Biol. Evol.">
        <title>The secreted proteins of Achlya hypogyna and Thraustotheca clavata identify the ancestral oomycete secretome and reveal gene acquisitions by horizontal gene transfer.</title>
        <authorList>
            <person name="Misner I."/>
            <person name="Blouin N."/>
            <person name="Leonard G."/>
            <person name="Richards T.A."/>
            <person name="Lane C.E."/>
        </authorList>
    </citation>
    <scope>NUCLEOTIDE SEQUENCE [LARGE SCALE GENOMIC DNA]</scope>
    <source>
        <strain evidence="2 3">ATCC 34112</strain>
    </source>
</reference>
<evidence type="ECO:0000313" key="3">
    <source>
        <dbReference type="Proteomes" id="UP000243217"/>
    </source>
</evidence>
<name>A0A1V9Y948_9STRA</name>
<dbReference type="SUPFAM" id="SSF57552">
    <property type="entry name" value="Blood coagulation inhibitor (disintegrin)"/>
    <property type="match status" value="2"/>
</dbReference>
<dbReference type="OrthoDB" id="552437at2759"/>
<keyword evidence="3" id="KW-1185">Reference proteome</keyword>
<feature type="non-terminal residue" evidence="2">
    <location>
        <position position="162"/>
    </location>
</feature>
<feature type="domain" description="Disintegrin" evidence="1">
    <location>
        <begin position="13"/>
        <end position="69"/>
    </location>
</feature>